<feature type="compositionally biased region" description="Basic and acidic residues" evidence="1">
    <location>
        <begin position="102"/>
        <end position="116"/>
    </location>
</feature>
<dbReference type="GO" id="GO:0016589">
    <property type="term" value="C:NURF complex"/>
    <property type="evidence" value="ECO:0007669"/>
    <property type="project" value="InterPro"/>
</dbReference>
<dbReference type="GO" id="GO:0000978">
    <property type="term" value="F:RNA polymerase II cis-regulatory region sequence-specific DNA binding"/>
    <property type="evidence" value="ECO:0007669"/>
    <property type="project" value="TreeGrafter"/>
</dbReference>
<gene>
    <name evidence="3" type="primary">LOC115227187</name>
</gene>
<name>A0A6P7TXF0_9MOLL</name>
<keyword evidence="2" id="KW-1185">Reference proteome</keyword>
<dbReference type="RefSeq" id="XP_029653957.1">
    <property type="nucleotide sequence ID" value="XM_029798097.1"/>
</dbReference>
<feature type="compositionally biased region" description="Basic and acidic residues" evidence="1">
    <location>
        <begin position="78"/>
        <end position="89"/>
    </location>
</feature>
<dbReference type="PANTHER" id="PTHR45975:SF2">
    <property type="entry name" value="NUCLEOSOME-REMODELING FACTOR SUBUNIT BPTF"/>
    <property type="match status" value="1"/>
</dbReference>
<accession>A0A6P7TXF0</accession>
<dbReference type="InterPro" id="IPR038028">
    <property type="entry name" value="BPTF"/>
</dbReference>
<evidence type="ECO:0000313" key="2">
    <source>
        <dbReference type="Proteomes" id="UP000515154"/>
    </source>
</evidence>
<dbReference type="KEGG" id="osn:115227187"/>
<evidence type="ECO:0000256" key="1">
    <source>
        <dbReference type="SAM" id="MobiDB-lite"/>
    </source>
</evidence>
<feature type="compositionally biased region" description="Polar residues" evidence="1">
    <location>
        <begin position="91"/>
        <end position="101"/>
    </location>
</feature>
<dbReference type="AlphaFoldDB" id="A0A6P7TXF0"/>
<evidence type="ECO:0000313" key="3">
    <source>
        <dbReference type="RefSeq" id="XP_029653957.1"/>
    </source>
</evidence>
<dbReference type="GO" id="GO:0006357">
    <property type="term" value="P:regulation of transcription by RNA polymerase II"/>
    <property type="evidence" value="ECO:0007669"/>
    <property type="project" value="InterPro"/>
</dbReference>
<feature type="region of interest" description="Disordered" evidence="1">
    <location>
        <begin position="75"/>
        <end position="126"/>
    </location>
</feature>
<dbReference type="PANTHER" id="PTHR45975">
    <property type="entry name" value="NUCLEOSOME-REMODELING FACTOR SUBUNIT BPTF"/>
    <property type="match status" value="1"/>
</dbReference>
<protein>
    <submittedName>
        <fullName evidence="3">Nucleosome-remodeling factor subunit NURF301-like</fullName>
    </submittedName>
</protein>
<reference evidence="3" key="1">
    <citation type="submission" date="2025-08" db="UniProtKB">
        <authorList>
            <consortium name="RefSeq"/>
        </authorList>
    </citation>
    <scope>IDENTIFICATION</scope>
</reference>
<organism evidence="2 3">
    <name type="scientific">Octopus sinensis</name>
    <name type="common">East Asian common octopus</name>
    <dbReference type="NCBI Taxonomy" id="2607531"/>
    <lineage>
        <taxon>Eukaryota</taxon>
        <taxon>Metazoa</taxon>
        <taxon>Spiralia</taxon>
        <taxon>Lophotrochozoa</taxon>
        <taxon>Mollusca</taxon>
        <taxon>Cephalopoda</taxon>
        <taxon>Coleoidea</taxon>
        <taxon>Octopodiformes</taxon>
        <taxon>Octopoda</taxon>
        <taxon>Incirrata</taxon>
        <taxon>Octopodidae</taxon>
        <taxon>Octopus</taxon>
    </lineage>
</organism>
<dbReference type="Proteomes" id="UP000515154">
    <property type="component" value="Unplaced"/>
</dbReference>
<proteinExistence type="predicted"/>
<sequence length="149" mass="17635">MDNSILQIRRQTCCNVMKMMLEKVERHEKNSRRRISHVDSSSVRQRKIISQRIMSQLHKQKESLKRSIIRKRTMTEQSIRREVKSEVQKALDNSSQPTTSKIKPEKKEARTVERSSNRHSTTMENAPKDVGDVYCVCRTPYDNTKYSYF</sequence>